<reference evidence="2 3" key="1">
    <citation type="submission" date="2024-07" db="EMBL/GenBank/DDBJ databases">
        <title>Section-level genome sequencing and comparative genomics of Aspergillus sections Usti and Cavernicolus.</title>
        <authorList>
            <consortium name="Lawrence Berkeley National Laboratory"/>
            <person name="Nybo J.L."/>
            <person name="Vesth T.C."/>
            <person name="Theobald S."/>
            <person name="Frisvad J.C."/>
            <person name="Larsen T.O."/>
            <person name="Kjaerboelling I."/>
            <person name="Rothschild-Mancinelli K."/>
            <person name="Lyhne E.K."/>
            <person name="Kogle M.E."/>
            <person name="Barry K."/>
            <person name="Clum A."/>
            <person name="Na H."/>
            <person name="Ledsgaard L."/>
            <person name="Lin J."/>
            <person name="Lipzen A."/>
            <person name="Kuo A."/>
            <person name="Riley R."/>
            <person name="Mondo S."/>
            <person name="LaButti K."/>
            <person name="Haridas S."/>
            <person name="Pangalinan J."/>
            <person name="Salamov A.A."/>
            <person name="Simmons B.A."/>
            <person name="Magnuson J.K."/>
            <person name="Chen J."/>
            <person name="Drula E."/>
            <person name="Henrissat B."/>
            <person name="Wiebenga A."/>
            <person name="Lubbers R.J."/>
            <person name="Gomes A.C."/>
            <person name="Makela M.R."/>
            <person name="Stajich J."/>
            <person name="Grigoriev I.V."/>
            <person name="Mortensen U.H."/>
            <person name="De vries R.P."/>
            <person name="Baker S.E."/>
            <person name="Andersen M.R."/>
        </authorList>
    </citation>
    <scope>NUCLEOTIDE SEQUENCE [LARGE SCALE GENOMIC DNA]</scope>
    <source>
        <strain evidence="2 3">CBS 600.67</strain>
    </source>
</reference>
<dbReference type="PANTHER" id="PTHR22893">
    <property type="entry name" value="NADH OXIDOREDUCTASE-RELATED"/>
    <property type="match status" value="1"/>
</dbReference>
<evidence type="ECO:0000259" key="1">
    <source>
        <dbReference type="Pfam" id="PF00724"/>
    </source>
</evidence>
<dbReference type="InterPro" id="IPR013785">
    <property type="entry name" value="Aldolase_TIM"/>
</dbReference>
<dbReference type="PANTHER" id="PTHR22893:SF91">
    <property type="entry name" value="NADPH DEHYDROGENASE 2-RELATED"/>
    <property type="match status" value="1"/>
</dbReference>
<dbReference type="InterPro" id="IPR045247">
    <property type="entry name" value="Oye-like"/>
</dbReference>
<feature type="domain" description="NADH:flavin oxidoreductase/NADH oxidase N-terminal" evidence="1">
    <location>
        <begin position="113"/>
        <end position="203"/>
    </location>
</feature>
<dbReference type="Gene3D" id="3.20.20.70">
    <property type="entry name" value="Aldolase class I"/>
    <property type="match status" value="1"/>
</dbReference>
<protein>
    <recommendedName>
        <fullName evidence="1">NADH:flavin oxidoreductase/NADH oxidase N-terminal domain-containing protein</fullName>
    </recommendedName>
</protein>
<comment type="caution">
    <text evidence="2">The sequence shown here is derived from an EMBL/GenBank/DDBJ whole genome shotgun (WGS) entry which is preliminary data.</text>
</comment>
<proteinExistence type="predicted"/>
<organism evidence="2 3">
    <name type="scientific">Aspergillus cavernicola</name>
    <dbReference type="NCBI Taxonomy" id="176166"/>
    <lineage>
        <taxon>Eukaryota</taxon>
        <taxon>Fungi</taxon>
        <taxon>Dikarya</taxon>
        <taxon>Ascomycota</taxon>
        <taxon>Pezizomycotina</taxon>
        <taxon>Eurotiomycetes</taxon>
        <taxon>Eurotiomycetidae</taxon>
        <taxon>Eurotiales</taxon>
        <taxon>Aspergillaceae</taxon>
        <taxon>Aspergillus</taxon>
        <taxon>Aspergillus subgen. Nidulantes</taxon>
    </lineage>
</organism>
<evidence type="ECO:0000313" key="2">
    <source>
        <dbReference type="EMBL" id="KAL2826133.1"/>
    </source>
</evidence>
<dbReference type="InterPro" id="IPR001155">
    <property type="entry name" value="OxRdtase_FMN_N"/>
</dbReference>
<evidence type="ECO:0000313" key="3">
    <source>
        <dbReference type="Proteomes" id="UP001610335"/>
    </source>
</evidence>
<feature type="domain" description="NADH:flavin oxidoreductase/NADH oxidase N-terminal" evidence="1">
    <location>
        <begin position="274"/>
        <end position="319"/>
    </location>
</feature>
<gene>
    <name evidence="2" type="ORF">BDW59DRAFT_161259</name>
</gene>
<name>A0ABR4IEE4_9EURO</name>
<dbReference type="Pfam" id="PF00724">
    <property type="entry name" value="Oxidored_FMN"/>
    <property type="match status" value="2"/>
</dbReference>
<dbReference type="SUPFAM" id="SSF51395">
    <property type="entry name" value="FMN-linked oxidoreductases"/>
    <property type="match status" value="1"/>
</dbReference>
<dbReference type="EMBL" id="JBFXLS010000032">
    <property type="protein sequence ID" value="KAL2826133.1"/>
    <property type="molecule type" value="Genomic_DNA"/>
</dbReference>
<keyword evidence="3" id="KW-1185">Reference proteome</keyword>
<dbReference type="Proteomes" id="UP001610335">
    <property type="component" value="Unassembled WGS sequence"/>
</dbReference>
<accession>A0ABR4IEE4</accession>
<sequence>MWLKGGQVGRKPVLWPGSQIHYLTVLQAPRYEEYEISYLTENRFNYLGDGFDVREYDGRDLMWYYENMPLLKETGYPVLAPSKIPAAGGKYRTLPGAPGHTQNIIEIDNPKIIVEQFRKSVALAKDAGFDGVELLSQGGYLLHNFLGSRSNKRTDNYGGSTENRCRFILEVIDVIIEIWGPGRTGIKICPPDDLQDSAISYDELSETYGYLVPQLVARELGFINLCRRGCLLGDPDDEVSPPNSRPQGCELPPGYDPLQQFGPMIKYPGSKTKLMVNHGYTPEEANRLVQEGKIDLVTFGRPFISNPDLVTRIKNGVPLAINDRGGDLYYGPYKTVDEGYNDWPCAV</sequence>